<dbReference type="SUPFAM" id="SSF56925">
    <property type="entry name" value="OMPA-like"/>
    <property type="match status" value="1"/>
</dbReference>
<dbReference type="Pfam" id="PF13505">
    <property type="entry name" value="OMP_b-brl"/>
    <property type="match status" value="1"/>
</dbReference>
<dbReference type="Proteomes" id="UP000245133">
    <property type="component" value="Unassembled WGS sequence"/>
</dbReference>
<comment type="caution">
    <text evidence="4">The sequence shown here is derived from an EMBL/GenBank/DDBJ whole genome shotgun (WGS) entry which is preliminary data.</text>
</comment>
<dbReference type="OrthoDB" id="343573at2"/>
<feature type="domain" description="Outer membrane protein beta-barrel" evidence="3">
    <location>
        <begin position="9"/>
        <end position="179"/>
    </location>
</feature>
<reference evidence="4 5" key="1">
    <citation type="submission" date="2018-02" db="EMBL/GenBank/DDBJ databases">
        <title>Novel Leptospira species isolated from soil and water in Japan.</title>
        <authorList>
            <person name="Nakao R."/>
            <person name="Masuzawa T."/>
        </authorList>
    </citation>
    <scope>NUCLEOTIDE SEQUENCE [LARGE SCALE GENOMIC DNA]</scope>
    <source>
        <strain evidence="4 5">YH101</strain>
    </source>
</reference>
<dbReference type="AlphaFoldDB" id="A0A2P2DZB7"/>
<feature type="chain" id="PRO_5015122018" description="Outer membrane protein beta-barrel domain-containing protein" evidence="2">
    <location>
        <begin position="21"/>
        <end position="179"/>
    </location>
</feature>
<evidence type="ECO:0000313" key="5">
    <source>
        <dbReference type="Proteomes" id="UP000245133"/>
    </source>
</evidence>
<dbReference type="RefSeq" id="WP_108975308.1">
    <property type="nucleotide sequence ID" value="NZ_BFBB01000003.1"/>
</dbReference>
<gene>
    <name evidence="4" type="ORF">LPTSP4_14900</name>
</gene>
<evidence type="ECO:0000259" key="3">
    <source>
        <dbReference type="Pfam" id="PF13505"/>
    </source>
</evidence>
<keyword evidence="5" id="KW-1185">Reference proteome</keyword>
<protein>
    <recommendedName>
        <fullName evidence="3">Outer membrane protein beta-barrel domain-containing protein</fullName>
    </recommendedName>
</protein>
<accession>A0A2P2DZB7</accession>
<evidence type="ECO:0000256" key="1">
    <source>
        <dbReference type="ARBA" id="ARBA00022729"/>
    </source>
</evidence>
<feature type="signal peptide" evidence="2">
    <location>
        <begin position="1"/>
        <end position="20"/>
    </location>
</feature>
<organism evidence="4 5">
    <name type="scientific">Leptospira ryugenii</name>
    <dbReference type="NCBI Taxonomy" id="1917863"/>
    <lineage>
        <taxon>Bacteria</taxon>
        <taxon>Pseudomonadati</taxon>
        <taxon>Spirochaetota</taxon>
        <taxon>Spirochaetia</taxon>
        <taxon>Leptospirales</taxon>
        <taxon>Leptospiraceae</taxon>
        <taxon>Leptospira</taxon>
    </lineage>
</organism>
<dbReference type="InterPro" id="IPR027385">
    <property type="entry name" value="Beta-barrel_OMP"/>
</dbReference>
<dbReference type="InterPro" id="IPR011250">
    <property type="entry name" value="OMP/PagP_B-barrel"/>
</dbReference>
<proteinExistence type="predicted"/>
<evidence type="ECO:0000313" key="4">
    <source>
        <dbReference type="EMBL" id="GBF49969.1"/>
    </source>
</evidence>
<keyword evidence="1 2" id="KW-0732">Signal</keyword>
<dbReference type="Gene3D" id="2.40.160.20">
    <property type="match status" value="1"/>
</dbReference>
<evidence type="ECO:0000256" key="2">
    <source>
        <dbReference type="SAM" id="SignalP"/>
    </source>
</evidence>
<sequence>MKPFSIFLLLLFLISFSLSAEGPSPKANYLDLRLGAVQIENKTQPLALLSYERILGESFLIGLSAQYIRIQAEKDENRFGFARSTEISVATATLSLGYQFAIGTDWKPYIRLLGGGGQLTGFGRGADLWQYGIGLGTRYFMTESLYLNLELSGSRYQFREDNKIYTDAPQLNLGIGYHF</sequence>
<dbReference type="EMBL" id="BFBB01000003">
    <property type="protein sequence ID" value="GBF49969.1"/>
    <property type="molecule type" value="Genomic_DNA"/>
</dbReference>
<name>A0A2P2DZB7_9LEPT</name>